<evidence type="ECO:0000256" key="1">
    <source>
        <dbReference type="SAM" id="MobiDB-lite"/>
    </source>
</evidence>
<gene>
    <name evidence="2" type="ORF">SARC_00169</name>
</gene>
<accession>A0A0L0GFA5</accession>
<dbReference type="GeneID" id="25900673"/>
<feature type="compositionally biased region" description="Basic and acidic residues" evidence="1">
    <location>
        <begin position="321"/>
        <end position="337"/>
    </location>
</feature>
<keyword evidence="3" id="KW-1185">Reference proteome</keyword>
<dbReference type="RefSeq" id="XP_014161637.1">
    <property type="nucleotide sequence ID" value="XM_014306162.1"/>
</dbReference>
<protein>
    <submittedName>
        <fullName evidence="2">Uncharacterized protein</fullName>
    </submittedName>
</protein>
<organism evidence="2 3">
    <name type="scientific">Sphaeroforma arctica JP610</name>
    <dbReference type="NCBI Taxonomy" id="667725"/>
    <lineage>
        <taxon>Eukaryota</taxon>
        <taxon>Ichthyosporea</taxon>
        <taxon>Ichthyophonida</taxon>
        <taxon>Sphaeroforma</taxon>
    </lineage>
</organism>
<reference evidence="2 3" key="1">
    <citation type="submission" date="2011-02" db="EMBL/GenBank/DDBJ databases">
        <title>The Genome Sequence of Sphaeroforma arctica JP610.</title>
        <authorList>
            <consortium name="The Broad Institute Genome Sequencing Platform"/>
            <person name="Russ C."/>
            <person name="Cuomo C."/>
            <person name="Young S.K."/>
            <person name="Zeng Q."/>
            <person name="Gargeya S."/>
            <person name="Alvarado L."/>
            <person name="Berlin A."/>
            <person name="Chapman S.B."/>
            <person name="Chen Z."/>
            <person name="Freedman E."/>
            <person name="Gellesch M."/>
            <person name="Goldberg J."/>
            <person name="Griggs A."/>
            <person name="Gujja S."/>
            <person name="Heilman E."/>
            <person name="Heiman D."/>
            <person name="Howarth C."/>
            <person name="Mehta T."/>
            <person name="Neiman D."/>
            <person name="Pearson M."/>
            <person name="Roberts A."/>
            <person name="Saif S."/>
            <person name="Shea T."/>
            <person name="Shenoy N."/>
            <person name="Sisk P."/>
            <person name="Stolte C."/>
            <person name="Sykes S."/>
            <person name="White J."/>
            <person name="Yandava C."/>
            <person name="Burger G."/>
            <person name="Gray M.W."/>
            <person name="Holland P.W.H."/>
            <person name="King N."/>
            <person name="Lang F.B.F."/>
            <person name="Roger A.J."/>
            <person name="Ruiz-Trillo I."/>
            <person name="Haas B."/>
            <person name="Nusbaum C."/>
            <person name="Birren B."/>
        </authorList>
    </citation>
    <scope>NUCLEOTIDE SEQUENCE [LARGE SCALE GENOMIC DNA]</scope>
    <source>
        <strain evidence="2 3">JP610</strain>
    </source>
</reference>
<dbReference type="AlphaFoldDB" id="A0A0L0GFA5"/>
<dbReference type="Proteomes" id="UP000054560">
    <property type="component" value="Unassembled WGS sequence"/>
</dbReference>
<sequence>MNNGPQSEPNLNVGEVFTTRLESKSVLHSSPSDSSALHSNPLDSRSCPNLESGAMPSKSIHSKSHTQLLADDITHMESNFSSHQGRGSSELLATPTHAHTQTLLTTTPTHTRVPHSDTATHTRAPIYTLGSSECGESVCGSGRLSSLRECTAQPLSSRRTSAPGIHTGATAHTAHKLTTAYAYFIATNTDKDGFKDIPLEDRILEKSILDDEPVPQEPSFGLGGSVLSRVVASEREHAAVTGETSLSIVPHAQRRTVAETCESEVDRDSRSEQVIDALGGEGNFGTPALQSLKSCASETKELDSNTTNRYGARDRACTDVGTHRDVSEASQVRDTHTRSRGGSEPGLSTLHDGILNVNDGANSGPLDRMHSETSNRPVKDKSAFEWVTIRLPTPPKPWETLPFMGSVDELTPASIDWGSFKGDLFDMSAKKIRSTKSPVVTSAGAM</sequence>
<dbReference type="EMBL" id="KQ241600">
    <property type="protein sequence ID" value="KNC87735.1"/>
    <property type="molecule type" value="Genomic_DNA"/>
</dbReference>
<evidence type="ECO:0000313" key="3">
    <source>
        <dbReference type="Proteomes" id="UP000054560"/>
    </source>
</evidence>
<evidence type="ECO:0000313" key="2">
    <source>
        <dbReference type="EMBL" id="KNC87735.1"/>
    </source>
</evidence>
<proteinExistence type="predicted"/>
<feature type="region of interest" description="Disordered" evidence="1">
    <location>
        <begin position="22"/>
        <end position="65"/>
    </location>
</feature>
<feature type="region of interest" description="Disordered" evidence="1">
    <location>
        <begin position="321"/>
        <end position="354"/>
    </location>
</feature>
<feature type="compositionally biased region" description="Low complexity" evidence="1">
    <location>
        <begin position="24"/>
        <end position="39"/>
    </location>
</feature>
<name>A0A0L0GFA5_9EUKA</name>